<dbReference type="EMBL" id="QZAL01000049">
    <property type="protein sequence ID" value="THW43625.1"/>
    <property type="molecule type" value="Genomic_DNA"/>
</dbReference>
<dbReference type="PANTHER" id="PTHR35186">
    <property type="entry name" value="ANK_REP_REGION DOMAIN-CONTAINING PROTEIN"/>
    <property type="match status" value="1"/>
</dbReference>
<reference evidence="3 4" key="1">
    <citation type="submission" date="2018-10" db="EMBL/GenBank/DDBJ databases">
        <title>Fifty Aureobasidium pullulans genomes reveal a recombining polyextremotolerant generalist.</title>
        <authorList>
            <person name="Gostincar C."/>
            <person name="Turk M."/>
            <person name="Zajc J."/>
            <person name="Gunde-Cimerman N."/>
        </authorList>
    </citation>
    <scope>NUCLEOTIDE SEQUENCE [LARGE SCALE GENOMIC DNA]</scope>
    <source>
        <strain evidence="3 4">EXF-11013</strain>
    </source>
</reference>
<dbReference type="PANTHER" id="PTHR35186:SF4">
    <property type="entry name" value="PRION-INHIBITION AND PROPAGATION HELO DOMAIN-CONTAINING PROTEIN"/>
    <property type="match status" value="1"/>
</dbReference>
<feature type="chain" id="PRO_5020822697" description="DUF7580 domain-containing protein" evidence="1">
    <location>
        <begin position="21"/>
        <end position="578"/>
    </location>
</feature>
<sequence>MSGLEVAGLVLAVMPLFISAFEHYEEELRGFKRFFRYEQEVCRCRSRLLVQYATLSQTLEYLLTELTDKDELDGMITRGYGKLWEDSDMSDKLQQQLGTAYESFCIVLAQIFDDMEQLATVLDIERKERITGPQLARLVETHKPKQALPRQSPQSFRYVYEFEKKLRFSHKGRHIRPLLDSLERHNGQLGTFTEKSKRLSKARLKASGGALSTPLHHVRESAERLHRALAGTWTCSQHASHVVNLMLDPRIHMPDSNTREQDSLDSVGFFLTVPSFVSPHVFRSLQVHVLHDTGTSTRDRDNLSFVIGSPATTLMNVTSLPRVKCLCTVMEGSQSQKCIGFCLDHQEQLLGNYPLSQALQNGHNHCSGPSKSLKDIISSHIITSRRRKPFTSFQACHLGLTIASSFLQLGTTPWLCGQWRAEDVYFIQQATAPKTLDVQRPFIQQTYLTTAIDPIQANPNSMAMVAASTGADDRHAFLRLGIMLLEIFSGEPFPSSQKPPPGDQMMADLLTVFDWVEQQKGYMTKAFHKAISACISWFADPRTDLQNDEFKREFLDKLIIPLRDELEVYVSPARSSGP</sequence>
<comment type="caution">
    <text evidence="3">The sequence shown here is derived from an EMBL/GenBank/DDBJ whole genome shotgun (WGS) entry which is preliminary data.</text>
</comment>
<organism evidence="3 4">
    <name type="scientific">Aureobasidium pullulans</name>
    <name type="common">Black yeast</name>
    <name type="synonym">Pullularia pullulans</name>
    <dbReference type="NCBI Taxonomy" id="5580"/>
    <lineage>
        <taxon>Eukaryota</taxon>
        <taxon>Fungi</taxon>
        <taxon>Dikarya</taxon>
        <taxon>Ascomycota</taxon>
        <taxon>Pezizomycotina</taxon>
        <taxon>Dothideomycetes</taxon>
        <taxon>Dothideomycetidae</taxon>
        <taxon>Dothideales</taxon>
        <taxon>Saccotheciaceae</taxon>
        <taxon>Aureobasidium</taxon>
    </lineage>
</organism>
<evidence type="ECO:0000256" key="1">
    <source>
        <dbReference type="SAM" id="SignalP"/>
    </source>
</evidence>
<feature type="domain" description="DUF7580" evidence="2">
    <location>
        <begin position="216"/>
        <end position="560"/>
    </location>
</feature>
<evidence type="ECO:0000313" key="4">
    <source>
        <dbReference type="Proteomes" id="UP000310687"/>
    </source>
</evidence>
<dbReference type="AlphaFoldDB" id="A0A4S8XZY5"/>
<evidence type="ECO:0000313" key="3">
    <source>
        <dbReference type="EMBL" id="THW43625.1"/>
    </source>
</evidence>
<dbReference type="Pfam" id="PF24476">
    <property type="entry name" value="DUF7580"/>
    <property type="match status" value="1"/>
</dbReference>
<evidence type="ECO:0000259" key="2">
    <source>
        <dbReference type="Pfam" id="PF24476"/>
    </source>
</evidence>
<dbReference type="InterPro" id="IPR056002">
    <property type="entry name" value="DUF7580"/>
</dbReference>
<protein>
    <recommendedName>
        <fullName evidence="2">DUF7580 domain-containing protein</fullName>
    </recommendedName>
</protein>
<dbReference type="Proteomes" id="UP000310687">
    <property type="component" value="Unassembled WGS sequence"/>
</dbReference>
<keyword evidence="1" id="KW-0732">Signal</keyword>
<feature type="signal peptide" evidence="1">
    <location>
        <begin position="1"/>
        <end position="20"/>
    </location>
</feature>
<proteinExistence type="predicted"/>
<accession>A0A4S8XZY5</accession>
<gene>
    <name evidence="3" type="ORF">D6D22_04372</name>
</gene>
<name>A0A4S8XZY5_AURPU</name>